<evidence type="ECO:0000259" key="6">
    <source>
        <dbReference type="Pfam" id="PF00685"/>
    </source>
</evidence>
<evidence type="ECO:0000256" key="3">
    <source>
        <dbReference type="PIRSR" id="PIRSR637359-1"/>
    </source>
</evidence>
<dbReference type="SUPFAM" id="SSF52540">
    <property type="entry name" value="P-loop containing nucleoside triphosphate hydrolases"/>
    <property type="match status" value="1"/>
</dbReference>
<keyword evidence="8" id="KW-1185">Reference proteome</keyword>
<feature type="domain" description="Sulfotransferase" evidence="6">
    <location>
        <begin position="75"/>
        <end position="280"/>
    </location>
</feature>
<dbReference type="AlphaFoldDB" id="A0A9D4REB0"/>
<feature type="disulfide bond" evidence="5">
    <location>
        <begin position="271"/>
        <end position="283"/>
    </location>
</feature>
<evidence type="ECO:0000256" key="5">
    <source>
        <dbReference type="PIRSR" id="PIRSR637359-3"/>
    </source>
</evidence>
<reference evidence="7" key="1">
    <citation type="journal article" date="2019" name="bioRxiv">
        <title>The Genome of the Zebra Mussel, Dreissena polymorpha: A Resource for Invasive Species Research.</title>
        <authorList>
            <person name="McCartney M.A."/>
            <person name="Auch B."/>
            <person name="Kono T."/>
            <person name="Mallez S."/>
            <person name="Zhang Y."/>
            <person name="Obille A."/>
            <person name="Becker A."/>
            <person name="Abrahante J.E."/>
            <person name="Garbe J."/>
            <person name="Badalamenti J.P."/>
            <person name="Herman A."/>
            <person name="Mangelson H."/>
            <person name="Liachko I."/>
            <person name="Sullivan S."/>
            <person name="Sone E.D."/>
            <person name="Koren S."/>
            <person name="Silverstein K.A.T."/>
            <person name="Beckman K.B."/>
            <person name="Gohl D.M."/>
        </authorList>
    </citation>
    <scope>NUCLEOTIDE SEQUENCE</scope>
    <source>
        <strain evidence="7">Duluth1</strain>
        <tissue evidence="7">Whole animal</tissue>
    </source>
</reference>
<dbReference type="EMBL" id="JAIWYP010000002">
    <property type="protein sequence ID" value="KAH3863190.1"/>
    <property type="molecule type" value="Genomic_DNA"/>
</dbReference>
<keyword evidence="5" id="KW-1015">Disulfide bond</keyword>
<keyword evidence="1" id="KW-0808">Transferase</keyword>
<accession>A0A9D4REB0</accession>
<evidence type="ECO:0000313" key="7">
    <source>
        <dbReference type="EMBL" id="KAH3863190.1"/>
    </source>
</evidence>
<comment type="caution">
    <text evidence="7">The sequence shown here is derived from an EMBL/GenBank/DDBJ whole genome shotgun (WGS) entry which is preliminary data.</text>
</comment>
<feature type="binding site" evidence="4">
    <location>
        <begin position="288"/>
        <end position="292"/>
    </location>
    <ligand>
        <name>3'-phosphoadenylyl sulfate</name>
        <dbReference type="ChEBI" id="CHEBI:58339"/>
    </ligand>
</feature>
<reference evidence="7" key="2">
    <citation type="submission" date="2020-11" db="EMBL/GenBank/DDBJ databases">
        <authorList>
            <person name="McCartney M.A."/>
            <person name="Auch B."/>
            <person name="Kono T."/>
            <person name="Mallez S."/>
            <person name="Becker A."/>
            <person name="Gohl D.M."/>
            <person name="Silverstein K.A.T."/>
            <person name="Koren S."/>
            <person name="Bechman K.B."/>
            <person name="Herman A."/>
            <person name="Abrahante J.E."/>
            <person name="Garbe J."/>
        </authorList>
    </citation>
    <scope>NUCLEOTIDE SEQUENCE</scope>
    <source>
        <strain evidence="7">Duluth1</strain>
        <tissue evidence="7">Whole animal</tissue>
    </source>
</reference>
<name>A0A9D4REB0_DREPO</name>
<dbReference type="InterPro" id="IPR027417">
    <property type="entry name" value="P-loop_NTPase"/>
</dbReference>
<dbReference type="InterPro" id="IPR000863">
    <property type="entry name" value="Sulfotransferase_dom"/>
</dbReference>
<keyword evidence="2" id="KW-0325">Glycoprotein</keyword>
<dbReference type="Gene3D" id="3.40.50.300">
    <property type="entry name" value="P-loop containing nucleotide triphosphate hydrolases"/>
    <property type="match status" value="1"/>
</dbReference>
<evidence type="ECO:0000256" key="2">
    <source>
        <dbReference type="ARBA" id="ARBA00023180"/>
    </source>
</evidence>
<dbReference type="Proteomes" id="UP000828390">
    <property type="component" value="Unassembled WGS sequence"/>
</dbReference>
<dbReference type="Pfam" id="PF00685">
    <property type="entry name" value="Sulfotransfer_1"/>
    <property type="match status" value="1"/>
</dbReference>
<proteinExistence type="predicted"/>
<gene>
    <name evidence="7" type="ORF">DPMN_026170</name>
</gene>
<protein>
    <recommendedName>
        <fullName evidence="6">Sulfotransferase domain-containing protein</fullName>
    </recommendedName>
</protein>
<feature type="binding site" evidence="4">
    <location>
        <begin position="82"/>
        <end position="86"/>
    </location>
    <ligand>
        <name>3'-phosphoadenylyl sulfate</name>
        <dbReference type="ChEBI" id="CHEBI:58339"/>
    </ligand>
</feature>
<feature type="active site" description="For sulfotransferase activity" evidence="3">
    <location>
        <position position="82"/>
    </location>
</feature>
<sequence length="325" mass="37702">MVPFHILGSYVSPRSRTAWKASTTARHAEIQYNTKYLRTHNDRIILENTSLLAEAPRIHITETGNKTETKRLPIALIIGVKKGGTRAVLEYLRLHPDIVAPGPEPHFFDTHYTKGFEWYRNLMPETEEGQLTIEKTPSYFVTKGIPQKVYEMSKKTKLIVVLRDPVMRAISDYAQIAARNPEVKPFSEIVFENYDSYTVDTRRAIVKVGVYALHLTRWLEYFTLNQIHIVNGENLIRDPASELRDLQTFIGVKPHITGEHFTFNITKGFPCYRRNTSQQSWHCLSDDKGRPHPNVSSLVRSKLANFYRPFNHRLYLMTGKHFDWT</sequence>
<evidence type="ECO:0000256" key="4">
    <source>
        <dbReference type="PIRSR" id="PIRSR637359-2"/>
    </source>
</evidence>
<evidence type="ECO:0000313" key="8">
    <source>
        <dbReference type="Proteomes" id="UP000828390"/>
    </source>
</evidence>
<dbReference type="InterPro" id="IPR037359">
    <property type="entry name" value="NST/OST"/>
</dbReference>
<organism evidence="7 8">
    <name type="scientific">Dreissena polymorpha</name>
    <name type="common">Zebra mussel</name>
    <name type="synonym">Mytilus polymorpha</name>
    <dbReference type="NCBI Taxonomy" id="45954"/>
    <lineage>
        <taxon>Eukaryota</taxon>
        <taxon>Metazoa</taxon>
        <taxon>Spiralia</taxon>
        <taxon>Lophotrochozoa</taxon>
        <taxon>Mollusca</taxon>
        <taxon>Bivalvia</taxon>
        <taxon>Autobranchia</taxon>
        <taxon>Heteroconchia</taxon>
        <taxon>Euheterodonta</taxon>
        <taxon>Imparidentia</taxon>
        <taxon>Neoheterodontei</taxon>
        <taxon>Myida</taxon>
        <taxon>Dreissenoidea</taxon>
        <taxon>Dreissenidae</taxon>
        <taxon>Dreissena</taxon>
    </lineage>
</organism>
<feature type="binding site" evidence="4">
    <location>
        <position position="163"/>
    </location>
    <ligand>
        <name>3'-phosphoadenylyl sulfate</name>
        <dbReference type="ChEBI" id="CHEBI:58339"/>
    </ligand>
</feature>
<evidence type="ECO:0000256" key="1">
    <source>
        <dbReference type="ARBA" id="ARBA00022679"/>
    </source>
</evidence>
<feature type="binding site" evidence="4">
    <location>
        <position position="171"/>
    </location>
    <ligand>
        <name>3'-phosphoadenylyl sulfate</name>
        <dbReference type="ChEBI" id="CHEBI:58339"/>
    </ligand>
</feature>
<dbReference type="GO" id="GO:0008467">
    <property type="term" value="F:[heparan sulfate]-glucosamine 3-sulfotransferase activity"/>
    <property type="evidence" value="ECO:0007669"/>
    <property type="project" value="TreeGrafter"/>
</dbReference>
<dbReference type="PANTHER" id="PTHR10605">
    <property type="entry name" value="HEPARAN SULFATE SULFOTRANSFERASE"/>
    <property type="match status" value="1"/>
</dbReference>
<dbReference type="PANTHER" id="PTHR10605:SF72">
    <property type="entry name" value="HEPARAN SULFATE 3-O SULFOTRANSFERASE-B, ISOFORM A"/>
    <property type="match status" value="1"/>
</dbReference>